<dbReference type="PANTHER" id="PTHR34216:SF3">
    <property type="entry name" value="POLY-BETA-1,6-N-ACETYL-D-GLUCOSAMINE N-DEACETYLASE"/>
    <property type="match status" value="1"/>
</dbReference>
<dbReference type="PROSITE" id="PS51677">
    <property type="entry name" value="NODB"/>
    <property type="match status" value="1"/>
</dbReference>
<evidence type="ECO:0000313" key="5">
    <source>
        <dbReference type="Proteomes" id="UP000283387"/>
    </source>
</evidence>
<dbReference type="PANTHER" id="PTHR34216">
    <property type="match status" value="1"/>
</dbReference>
<evidence type="ECO:0000313" key="4">
    <source>
        <dbReference type="EMBL" id="RKD89892.1"/>
    </source>
</evidence>
<sequence length="296" mass="33936">MLYIYAIFFQIPNIKNNEISLMFLFLSLSKILPQMRFLIFLLLLSVTCVQVDARIVRKRIPDKLVVLTFDDATASQYSIVAPLLKKYGFNATFFICEFPPNFGDSTKYMNWRQIKELNDMGFEIANHTRHHEHLDKLHGEKALEVLHYIDNKCDSMGVLKPEDFAYPGYGLNQSAFAILEEEGYNFARAGGSRPYNPLTDHPLLLPSWATNSENKADIMDAFALAKDGQIVVLTIHGVPDAEHPWVTTPPELFEGYLKYLSENDFEVIAMRDLKKYINVEKAMKTISPDFSRPLKN</sequence>
<feature type="domain" description="NodB homology" evidence="3">
    <location>
        <begin position="63"/>
        <end position="268"/>
    </location>
</feature>
<dbReference type="SUPFAM" id="SSF88713">
    <property type="entry name" value="Glycoside hydrolase/deacetylase"/>
    <property type="match status" value="1"/>
</dbReference>
<comment type="caution">
    <text evidence="4">The sequence shown here is derived from an EMBL/GenBank/DDBJ whole genome shotgun (WGS) entry which is preliminary data.</text>
</comment>
<dbReference type="AlphaFoldDB" id="A0A419W341"/>
<proteinExistence type="predicted"/>
<organism evidence="4 5">
    <name type="scientific">Mangrovibacterium diazotrophicum</name>
    <dbReference type="NCBI Taxonomy" id="1261403"/>
    <lineage>
        <taxon>Bacteria</taxon>
        <taxon>Pseudomonadati</taxon>
        <taxon>Bacteroidota</taxon>
        <taxon>Bacteroidia</taxon>
        <taxon>Marinilabiliales</taxon>
        <taxon>Prolixibacteraceae</taxon>
        <taxon>Mangrovibacterium</taxon>
    </lineage>
</organism>
<reference evidence="4 5" key="1">
    <citation type="submission" date="2018-09" db="EMBL/GenBank/DDBJ databases">
        <title>Genomic Encyclopedia of Archaeal and Bacterial Type Strains, Phase II (KMG-II): from individual species to whole genera.</title>
        <authorList>
            <person name="Goeker M."/>
        </authorList>
    </citation>
    <scope>NUCLEOTIDE SEQUENCE [LARGE SCALE GENOMIC DNA]</scope>
    <source>
        <strain evidence="4 5">DSM 27148</strain>
    </source>
</reference>
<dbReference type="Proteomes" id="UP000283387">
    <property type="component" value="Unassembled WGS sequence"/>
</dbReference>
<gene>
    <name evidence="4" type="ORF">BC643_0226</name>
</gene>
<evidence type="ECO:0000259" key="3">
    <source>
        <dbReference type="PROSITE" id="PS51677"/>
    </source>
</evidence>
<dbReference type="CDD" id="cd10918">
    <property type="entry name" value="CE4_NodB_like_5s_6s"/>
    <property type="match status" value="1"/>
</dbReference>
<dbReference type="GO" id="GO:0005576">
    <property type="term" value="C:extracellular region"/>
    <property type="evidence" value="ECO:0007669"/>
    <property type="project" value="UniProtKB-SubCell"/>
</dbReference>
<name>A0A419W341_9BACT</name>
<keyword evidence="2" id="KW-0732">Signal</keyword>
<keyword evidence="5" id="KW-1185">Reference proteome</keyword>
<accession>A0A419W341</accession>
<dbReference type="GO" id="GO:0016810">
    <property type="term" value="F:hydrolase activity, acting on carbon-nitrogen (but not peptide) bonds"/>
    <property type="evidence" value="ECO:0007669"/>
    <property type="project" value="InterPro"/>
</dbReference>
<dbReference type="InterPro" id="IPR051398">
    <property type="entry name" value="Polysacch_Deacetylase"/>
</dbReference>
<evidence type="ECO:0000256" key="2">
    <source>
        <dbReference type="ARBA" id="ARBA00022729"/>
    </source>
</evidence>
<dbReference type="EMBL" id="RAPN01000001">
    <property type="protein sequence ID" value="RKD89892.1"/>
    <property type="molecule type" value="Genomic_DNA"/>
</dbReference>
<dbReference type="InterPro" id="IPR002509">
    <property type="entry name" value="NODB_dom"/>
</dbReference>
<evidence type="ECO:0000256" key="1">
    <source>
        <dbReference type="ARBA" id="ARBA00004613"/>
    </source>
</evidence>
<comment type="subcellular location">
    <subcellularLocation>
        <location evidence="1">Secreted</location>
    </subcellularLocation>
</comment>
<dbReference type="GO" id="GO:0005975">
    <property type="term" value="P:carbohydrate metabolic process"/>
    <property type="evidence" value="ECO:0007669"/>
    <property type="project" value="InterPro"/>
</dbReference>
<dbReference type="InterPro" id="IPR011330">
    <property type="entry name" value="Glyco_hydro/deAcase_b/a-brl"/>
</dbReference>
<protein>
    <submittedName>
        <fullName evidence="4">Peptidoglycan/xylan/chitin deacetylase (PgdA/CDA1 family)</fullName>
    </submittedName>
</protein>
<dbReference type="Gene3D" id="3.20.20.370">
    <property type="entry name" value="Glycoside hydrolase/deacetylase"/>
    <property type="match status" value="2"/>
</dbReference>
<dbReference type="Pfam" id="PF01522">
    <property type="entry name" value="Polysacc_deac_1"/>
    <property type="match status" value="1"/>
</dbReference>